<dbReference type="CDD" id="cd12797">
    <property type="entry name" value="M23_peptidase"/>
    <property type="match status" value="1"/>
</dbReference>
<dbReference type="SUPFAM" id="SSF51261">
    <property type="entry name" value="Duplicated hybrid motif"/>
    <property type="match status" value="1"/>
</dbReference>
<proteinExistence type="predicted"/>
<gene>
    <name evidence="3" type="ORF">FEM03_07900</name>
</gene>
<evidence type="ECO:0000313" key="3">
    <source>
        <dbReference type="EMBL" id="TLD71441.1"/>
    </source>
</evidence>
<comment type="caution">
    <text evidence="3">The sequence shown here is derived from an EMBL/GenBank/DDBJ whole genome shotgun (WGS) entry which is preliminary data.</text>
</comment>
<dbReference type="PANTHER" id="PTHR21666:SF270">
    <property type="entry name" value="MUREIN HYDROLASE ACTIVATOR ENVC"/>
    <property type="match status" value="1"/>
</dbReference>
<protein>
    <recommendedName>
        <fullName evidence="2">M23ase beta-sheet core domain-containing protein</fullName>
    </recommendedName>
</protein>
<dbReference type="Proteomes" id="UP000306196">
    <property type="component" value="Unassembled WGS sequence"/>
</dbReference>
<name>A0A5R8KGS9_9BACT</name>
<evidence type="ECO:0000256" key="1">
    <source>
        <dbReference type="SAM" id="MobiDB-lite"/>
    </source>
</evidence>
<feature type="compositionally biased region" description="Polar residues" evidence="1">
    <location>
        <begin position="282"/>
        <end position="307"/>
    </location>
</feature>
<sequence>MSLIRKKSPSRPLTFFLTSRPRMPSPHPASTHPLLSLRGIALFILFALSTLATPLHAVDTVRCQLADGFDFPVGKPDAAGYYKARGFWPNGHLGEDWNGTGGGDSDLGDPIYNIGHGVVVLSEDVKVGWGNVIIIRHAYREPNGKIEIIDALHGHLLERKVKVGDIVERGQLIGTMGGNNGMYPVHLHFEIRKNLTIGMNRSKFARDYSNYHSPTPFINARRQLASDFKRYEIPVNTFAAYGGELSDSQSGFNIPSPNLPNAPGVRRTSRGLSIPVTGGTGYSPNSNAAPGTSNNLSRPGTTGSNTGIAPPPSNATGSQEDFWSRLKSKLSKGEVTPGADAK</sequence>
<dbReference type="PANTHER" id="PTHR21666">
    <property type="entry name" value="PEPTIDASE-RELATED"/>
    <property type="match status" value="1"/>
</dbReference>
<keyword evidence="4" id="KW-1185">Reference proteome</keyword>
<feature type="region of interest" description="Disordered" evidence="1">
    <location>
        <begin position="252"/>
        <end position="342"/>
    </location>
</feature>
<feature type="domain" description="M23ase beta-sheet core" evidence="2">
    <location>
        <begin position="107"/>
        <end position="194"/>
    </location>
</feature>
<organism evidence="3 4">
    <name type="scientific">Phragmitibacter flavus</name>
    <dbReference type="NCBI Taxonomy" id="2576071"/>
    <lineage>
        <taxon>Bacteria</taxon>
        <taxon>Pseudomonadati</taxon>
        <taxon>Verrucomicrobiota</taxon>
        <taxon>Verrucomicrobiia</taxon>
        <taxon>Verrucomicrobiales</taxon>
        <taxon>Verrucomicrobiaceae</taxon>
        <taxon>Phragmitibacter</taxon>
    </lineage>
</organism>
<accession>A0A5R8KGS9</accession>
<dbReference type="EMBL" id="VAUV01000005">
    <property type="protein sequence ID" value="TLD71441.1"/>
    <property type="molecule type" value="Genomic_DNA"/>
</dbReference>
<dbReference type="Pfam" id="PF01551">
    <property type="entry name" value="Peptidase_M23"/>
    <property type="match status" value="1"/>
</dbReference>
<dbReference type="InterPro" id="IPR011055">
    <property type="entry name" value="Dup_hybrid_motif"/>
</dbReference>
<dbReference type="InterPro" id="IPR016047">
    <property type="entry name" value="M23ase_b-sheet_dom"/>
</dbReference>
<dbReference type="GO" id="GO:0004222">
    <property type="term" value="F:metalloendopeptidase activity"/>
    <property type="evidence" value="ECO:0007669"/>
    <property type="project" value="TreeGrafter"/>
</dbReference>
<dbReference type="Gene3D" id="2.70.70.10">
    <property type="entry name" value="Glucose Permease (Domain IIA)"/>
    <property type="match status" value="1"/>
</dbReference>
<dbReference type="InterPro" id="IPR050570">
    <property type="entry name" value="Cell_wall_metabolism_enzyme"/>
</dbReference>
<evidence type="ECO:0000313" key="4">
    <source>
        <dbReference type="Proteomes" id="UP000306196"/>
    </source>
</evidence>
<dbReference type="OrthoDB" id="186147at2"/>
<dbReference type="AlphaFoldDB" id="A0A5R8KGS9"/>
<reference evidence="3 4" key="1">
    <citation type="submission" date="2019-05" db="EMBL/GenBank/DDBJ databases">
        <title>Verrucobacter flavum gen. nov., sp. nov. a new member of the family Verrucomicrobiaceae.</title>
        <authorList>
            <person name="Szuroczki S."/>
            <person name="Abbaszade G."/>
            <person name="Szabo A."/>
            <person name="Felfoldi T."/>
            <person name="Schumann P."/>
            <person name="Boka K."/>
            <person name="Keki Z."/>
            <person name="Toumi M."/>
            <person name="Toth E."/>
        </authorList>
    </citation>
    <scope>NUCLEOTIDE SEQUENCE [LARGE SCALE GENOMIC DNA]</scope>
    <source>
        <strain evidence="3 4">MG-N-17</strain>
    </source>
</reference>
<evidence type="ECO:0000259" key="2">
    <source>
        <dbReference type="Pfam" id="PF01551"/>
    </source>
</evidence>